<evidence type="ECO:0000259" key="6">
    <source>
        <dbReference type="PROSITE" id="PS51462"/>
    </source>
</evidence>
<dbReference type="RefSeq" id="WP_016335002.1">
    <property type="nucleotide sequence ID" value="NC_021252.1"/>
</dbReference>
<comment type="similarity">
    <text evidence="2 5">Belongs to the Nudix hydrolase family.</text>
</comment>
<feature type="domain" description="Nudix hydrolase" evidence="6">
    <location>
        <begin position="32"/>
        <end position="157"/>
    </location>
</feature>
<keyword evidence="8" id="KW-1185">Reference proteome</keyword>
<sequence length="161" mass="17939">MANLPIRDRAGNVLVDFRLVAEEELGRLAEHVGVPASLVVAIHAGAVLMMFDSWRRQWELPGGTREPGECPREAAVRELGEETGIHGVDLSFAAVAEFDLTKPERRELLAVYRTRLQVAPRLTVNSEALDFRWWPPSEPVSEDMSPLDAEIARRVVRSADS</sequence>
<evidence type="ECO:0000313" key="7">
    <source>
        <dbReference type="EMBL" id="AGM07254.1"/>
    </source>
</evidence>
<dbReference type="InterPro" id="IPR020084">
    <property type="entry name" value="NUDIX_hydrolase_CS"/>
</dbReference>
<keyword evidence="4" id="KW-0460">Magnesium</keyword>
<dbReference type="PANTHER" id="PTHR43046:SF12">
    <property type="entry name" value="GDP-MANNOSE MANNOSYL HYDROLASE"/>
    <property type="match status" value="1"/>
</dbReference>
<evidence type="ECO:0000313" key="8">
    <source>
        <dbReference type="Proteomes" id="UP000013968"/>
    </source>
</evidence>
<dbReference type="Proteomes" id="UP000013968">
    <property type="component" value="Chromosome"/>
</dbReference>
<comment type="cofactor">
    <cofactor evidence="1">
        <name>Mg(2+)</name>
        <dbReference type="ChEBI" id="CHEBI:18420"/>
    </cofactor>
</comment>
<dbReference type="AlphaFoldDB" id="R4SV51"/>
<evidence type="ECO:0000256" key="3">
    <source>
        <dbReference type="ARBA" id="ARBA00022801"/>
    </source>
</evidence>
<keyword evidence="3 5" id="KW-0378">Hydrolase</keyword>
<dbReference type="PROSITE" id="PS51462">
    <property type="entry name" value="NUDIX"/>
    <property type="match status" value="1"/>
</dbReference>
<dbReference type="GO" id="GO:0016787">
    <property type="term" value="F:hydrolase activity"/>
    <property type="evidence" value="ECO:0007669"/>
    <property type="project" value="UniProtKB-KW"/>
</dbReference>
<dbReference type="Pfam" id="PF00293">
    <property type="entry name" value="NUDIX"/>
    <property type="match status" value="1"/>
</dbReference>
<dbReference type="HOGENOM" id="CLU_142843_0_0_11"/>
<proteinExistence type="inferred from homology"/>
<dbReference type="InterPro" id="IPR015797">
    <property type="entry name" value="NUDIX_hydrolase-like_dom_sf"/>
</dbReference>
<evidence type="ECO:0000256" key="1">
    <source>
        <dbReference type="ARBA" id="ARBA00001946"/>
    </source>
</evidence>
<dbReference type="InterPro" id="IPR020476">
    <property type="entry name" value="Nudix_hydrolase"/>
</dbReference>
<organism evidence="7 8">
    <name type="scientific">Amycolatopsis keratiniphila</name>
    <dbReference type="NCBI Taxonomy" id="129921"/>
    <lineage>
        <taxon>Bacteria</taxon>
        <taxon>Bacillati</taxon>
        <taxon>Actinomycetota</taxon>
        <taxon>Actinomycetes</taxon>
        <taxon>Pseudonocardiales</taxon>
        <taxon>Pseudonocardiaceae</taxon>
        <taxon>Amycolatopsis</taxon>
        <taxon>Amycolatopsis japonica group</taxon>
    </lineage>
</organism>
<reference evidence="7 8" key="1">
    <citation type="journal article" date="2013" name="BMC Genomics">
        <title>ContigScape: a Cytoscape plugin facilitating microbial genome gap closing.</title>
        <authorList>
            <person name="Tang B."/>
            <person name="Wang Q."/>
            <person name="Yang M."/>
            <person name="Xie F."/>
            <person name="Zhu Y."/>
            <person name="Zhuo Y."/>
            <person name="Wang S."/>
            <person name="Gao H."/>
            <person name="Ding X."/>
            <person name="Zhang L."/>
            <person name="Zhao G."/>
            <person name="Zheng H."/>
        </authorList>
    </citation>
    <scope>NUCLEOTIDE SEQUENCE [LARGE SCALE GENOMIC DNA]</scope>
    <source>
        <strain evidence="7 8">HCCB10007</strain>
    </source>
</reference>
<evidence type="ECO:0000256" key="5">
    <source>
        <dbReference type="RuleBase" id="RU003476"/>
    </source>
</evidence>
<accession>R4SV51</accession>
<dbReference type="EMBL" id="CP003410">
    <property type="protein sequence ID" value="AGM07254.1"/>
    <property type="molecule type" value="Genomic_DNA"/>
</dbReference>
<dbReference type="Gene3D" id="3.90.79.10">
    <property type="entry name" value="Nucleoside Triphosphate Pyrophosphohydrolase"/>
    <property type="match status" value="1"/>
</dbReference>
<evidence type="ECO:0000256" key="4">
    <source>
        <dbReference type="ARBA" id="ARBA00022842"/>
    </source>
</evidence>
<protein>
    <submittedName>
        <fullName evidence="7">MutT/NUDIX family protein</fullName>
    </submittedName>
</protein>
<name>R4SV51_9PSEU</name>
<dbReference type="CDD" id="cd02883">
    <property type="entry name" value="NUDIX_Hydrolase"/>
    <property type="match status" value="1"/>
</dbReference>
<dbReference type="SUPFAM" id="SSF55811">
    <property type="entry name" value="Nudix"/>
    <property type="match status" value="1"/>
</dbReference>
<dbReference type="InterPro" id="IPR000086">
    <property type="entry name" value="NUDIX_hydrolase_dom"/>
</dbReference>
<dbReference type="PANTHER" id="PTHR43046">
    <property type="entry name" value="GDP-MANNOSE MANNOSYL HYDROLASE"/>
    <property type="match status" value="1"/>
</dbReference>
<dbReference type="PRINTS" id="PR00502">
    <property type="entry name" value="NUDIXFAMILY"/>
</dbReference>
<gene>
    <name evidence="7" type="ORF">AORI_4670</name>
</gene>
<dbReference type="KEGG" id="aoi:AORI_4670"/>
<evidence type="ECO:0000256" key="2">
    <source>
        <dbReference type="ARBA" id="ARBA00005582"/>
    </source>
</evidence>
<dbReference type="PROSITE" id="PS00893">
    <property type="entry name" value="NUDIX_BOX"/>
    <property type="match status" value="1"/>
</dbReference>
<dbReference type="PATRIC" id="fig|1156913.3.peg.4746"/>